<dbReference type="SMART" id="SM01019">
    <property type="entry name" value="B3"/>
    <property type="match status" value="1"/>
</dbReference>
<comment type="subunit">
    <text evidence="8">Homodimers and heterodimers.</text>
</comment>
<dbReference type="InterPro" id="IPR003340">
    <property type="entry name" value="B3_DNA-bd"/>
</dbReference>
<dbReference type="Gramene" id="Psat02G0117300-T1">
    <property type="protein sequence ID" value="KAI5434206.1"/>
    <property type="gene ID" value="KIW84_021173"/>
</dbReference>
<dbReference type="Gene3D" id="2.40.330.10">
    <property type="entry name" value="DNA-binding pseudobarrel domain"/>
    <property type="match status" value="1"/>
</dbReference>
<evidence type="ECO:0000256" key="5">
    <source>
        <dbReference type="ARBA" id="ARBA00023163"/>
    </source>
</evidence>
<comment type="caution">
    <text evidence="10">The sequence shown here is derived from an EMBL/GenBank/DDBJ whole genome shotgun (WGS) entry which is preliminary data.</text>
</comment>
<dbReference type="Pfam" id="PF02362">
    <property type="entry name" value="B3"/>
    <property type="match status" value="1"/>
</dbReference>
<dbReference type="CDD" id="cd10017">
    <property type="entry name" value="B3_DNA"/>
    <property type="match status" value="1"/>
</dbReference>
<comment type="subcellular location">
    <subcellularLocation>
        <location evidence="1 8">Nucleus</location>
    </subcellularLocation>
</comment>
<gene>
    <name evidence="10" type="ORF">KIW84_021173</name>
</gene>
<evidence type="ECO:0000256" key="8">
    <source>
        <dbReference type="RuleBase" id="RU004561"/>
    </source>
</evidence>
<dbReference type="Gramene" id="Psat0s2272g0080.1">
    <property type="protein sequence ID" value="Psat0s2272g0080.1.cds"/>
    <property type="gene ID" value="Psat0s2272g0080"/>
</dbReference>
<dbReference type="InterPro" id="IPR044835">
    <property type="entry name" value="ARF_plant"/>
</dbReference>
<keyword evidence="11" id="KW-1185">Reference proteome</keyword>
<dbReference type="Pfam" id="PF06507">
    <property type="entry name" value="ARF_AD"/>
    <property type="match status" value="1"/>
</dbReference>
<dbReference type="InterPro" id="IPR010525">
    <property type="entry name" value="ARF_dom"/>
</dbReference>
<keyword evidence="7 8" id="KW-0927">Auxin signaling pathway</keyword>
<feature type="domain" description="TF-B3" evidence="9">
    <location>
        <begin position="110"/>
        <end position="211"/>
    </location>
</feature>
<comment type="similarity">
    <text evidence="2 8">Belongs to the ARF family.</text>
</comment>
<dbReference type="PANTHER" id="PTHR31384:SF94">
    <property type="entry name" value="AUXIN RESPONSE FACTOR 17"/>
    <property type="match status" value="1"/>
</dbReference>
<evidence type="ECO:0000259" key="9">
    <source>
        <dbReference type="PROSITE" id="PS50863"/>
    </source>
</evidence>
<evidence type="ECO:0000256" key="4">
    <source>
        <dbReference type="ARBA" id="ARBA00023125"/>
    </source>
</evidence>
<dbReference type="PROSITE" id="PS50863">
    <property type="entry name" value="B3"/>
    <property type="match status" value="1"/>
</dbReference>
<dbReference type="InterPro" id="IPR015300">
    <property type="entry name" value="DNA-bd_pseudobarrel_sf"/>
</dbReference>
<dbReference type="GO" id="GO:0003677">
    <property type="term" value="F:DNA binding"/>
    <property type="evidence" value="ECO:0007669"/>
    <property type="project" value="UniProtKB-KW"/>
</dbReference>
<sequence length="415" mass="46192">MSQQQHHHRVDPKIWQICAGDSFTVPKLHSKIYYFSQGHLEHVCPITPITPTLHRCCRPLILCTVSAVDLLADPETHQVYAKLLLTPVIDGSVVPLEASNEEDGDQIVSYAKTLTNTDVKSGGKLYVPMACANSIFPALPPNQSPFQDLFLTDVCGVVWKFRHVHRRYPFQHLFSTGWSGFVGKKKLVGGDTVVFVKNSAGNISLGIRRKTKVAGAAKITKKEVNMAIKLAEKNAAFEVVYYPMVGGFDFVVGAKTVEDAMKVNWSRGMRVTHMVKKDDTPKGISIFHGTISGLSPPSTRPWRMLQVKWDDPQVPENLKQLSPWQVELIDSNTPIADIQFPPTKKLRCAQGSVLQNMSNPHTYGILNSIKTKNADIDNCNTKKISPASIMLFGQRIQPIESELYDSDKICSKIVQ</sequence>
<dbReference type="Gene3D" id="2.30.30.1040">
    <property type="match status" value="1"/>
</dbReference>
<keyword evidence="5 8" id="KW-0804">Transcription</keyword>
<evidence type="ECO:0000256" key="7">
    <source>
        <dbReference type="ARBA" id="ARBA00023294"/>
    </source>
</evidence>
<dbReference type="Proteomes" id="UP001058974">
    <property type="component" value="Chromosome 2"/>
</dbReference>
<dbReference type="GO" id="GO:0006355">
    <property type="term" value="P:regulation of DNA-templated transcription"/>
    <property type="evidence" value="ECO:0007669"/>
    <property type="project" value="InterPro"/>
</dbReference>
<keyword evidence="6 8" id="KW-0539">Nucleus</keyword>
<protein>
    <recommendedName>
        <fullName evidence="8">Auxin response factor</fullName>
    </recommendedName>
</protein>
<keyword evidence="4 8" id="KW-0238">DNA-binding</keyword>
<comment type="function">
    <text evidence="8">Auxin response factors (ARFs) are transcriptional factors that bind specifically to the DNA sequence 5'-TGTCTC-3' found in the auxin-responsive promoter elements (AuxREs).</text>
</comment>
<evidence type="ECO:0000313" key="11">
    <source>
        <dbReference type="Proteomes" id="UP001058974"/>
    </source>
</evidence>
<evidence type="ECO:0000256" key="2">
    <source>
        <dbReference type="ARBA" id="ARBA00007853"/>
    </source>
</evidence>
<evidence type="ECO:0000256" key="3">
    <source>
        <dbReference type="ARBA" id="ARBA00023015"/>
    </source>
</evidence>
<dbReference type="Gramene" id="PSAT_LOCUS10159_t1">
    <property type="protein sequence ID" value="CAL5190088.1"/>
    <property type="gene ID" value="PSAT_LOCUS10159"/>
</dbReference>
<dbReference type="AlphaFoldDB" id="A0A9D4YCR5"/>
<evidence type="ECO:0000313" key="10">
    <source>
        <dbReference type="EMBL" id="KAI5434206.1"/>
    </source>
</evidence>
<name>A0A9D4YCR5_PEA</name>
<reference evidence="10 11" key="1">
    <citation type="journal article" date="2022" name="Nat. Genet.">
        <title>Improved pea reference genome and pan-genome highlight genomic features and evolutionary characteristics.</title>
        <authorList>
            <person name="Yang T."/>
            <person name="Liu R."/>
            <person name="Luo Y."/>
            <person name="Hu S."/>
            <person name="Wang D."/>
            <person name="Wang C."/>
            <person name="Pandey M.K."/>
            <person name="Ge S."/>
            <person name="Xu Q."/>
            <person name="Li N."/>
            <person name="Li G."/>
            <person name="Huang Y."/>
            <person name="Saxena R.K."/>
            <person name="Ji Y."/>
            <person name="Li M."/>
            <person name="Yan X."/>
            <person name="He Y."/>
            <person name="Liu Y."/>
            <person name="Wang X."/>
            <person name="Xiang C."/>
            <person name="Varshney R.K."/>
            <person name="Ding H."/>
            <person name="Gao S."/>
            <person name="Zong X."/>
        </authorList>
    </citation>
    <scope>NUCLEOTIDE SEQUENCE [LARGE SCALE GENOMIC DNA]</scope>
    <source>
        <strain evidence="10 11">cv. Zhongwan 6</strain>
    </source>
</reference>
<keyword evidence="3 8" id="KW-0805">Transcription regulation</keyword>
<proteinExistence type="inferred from homology"/>
<evidence type="ECO:0000256" key="6">
    <source>
        <dbReference type="ARBA" id="ARBA00023242"/>
    </source>
</evidence>
<accession>A0A9D4YCR5</accession>
<dbReference type="EMBL" id="JAMSHJ010000002">
    <property type="protein sequence ID" value="KAI5434206.1"/>
    <property type="molecule type" value="Genomic_DNA"/>
</dbReference>
<dbReference type="PANTHER" id="PTHR31384">
    <property type="entry name" value="AUXIN RESPONSE FACTOR 4-RELATED"/>
    <property type="match status" value="1"/>
</dbReference>
<evidence type="ECO:0000256" key="1">
    <source>
        <dbReference type="ARBA" id="ARBA00004123"/>
    </source>
</evidence>
<dbReference type="SUPFAM" id="SSF101936">
    <property type="entry name" value="DNA-binding pseudobarrel domain"/>
    <property type="match status" value="1"/>
</dbReference>
<dbReference type="GO" id="GO:0005634">
    <property type="term" value="C:nucleus"/>
    <property type="evidence" value="ECO:0007669"/>
    <property type="project" value="UniProtKB-SubCell"/>
</dbReference>
<dbReference type="GO" id="GO:0009734">
    <property type="term" value="P:auxin-activated signaling pathway"/>
    <property type="evidence" value="ECO:0007669"/>
    <property type="project" value="UniProtKB-KW"/>
</dbReference>
<organism evidence="10 11">
    <name type="scientific">Pisum sativum</name>
    <name type="common">Garden pea</name>
    <name type="synonym">Lathyrus oleraceus</name>
    <dbReference type="NCBI Taxonomy" id="3888"/>
    <lineage>
        <taxon>Eukaryota</taxon>
        <taxon>Viridiplantae</taxon>
        <taxon>Streptophyta</taxon>
        <taxon>Embryophyta</taxon>
        <taxon>Tracheophyta</taxon>
        <taxon>Spermatophyta</taxon>
        <taxon>Magnoliopsida</taxon>
        <taxon>eudicotyledons</taxon>
        <taxon>Gunneridae</taxon>
        <taxon>Pentapetalae</taxon>
        <taxon>rosids</taxon>
        <taxon>fabids</taxon>
        <taxon>Fabales</taxon>
        <taxon>Fabaceae</taxon>
        <taxon>Papilionoideae</taxon>
        <taxon>50 kb inversion clade</taxon>
        <taxon>NPAAA clade</taxon>
        <taxon>Hologalegina</taxon>
        <taxon>IRL clade</taxon>
        <taxon>Fabeae</taxon>
        <taxon>Lathyrus</taxon>
    </lineage>
</organism>